<comment type="caution">
    <text evidence="2">The sequence shown here is derived from an EMBL/GenBank/DDBJ whole genome shotgun (WGS) entry which is preliminary data.</text>
</comment>
<proteinExistence type="predicted"/>
<sequence length="346" mass="39711">MQEDSKVIGEAWKHFVGFLAMRGYELCFSDWFPDGGTSPWRPRPLLPVAQAPFRPATNENFVYEKEDRLDRYPSSWFEWIAVIRHAYDRLGRMLIVKVVQQGHNETRILQYLNSTDLRCNEANHTIPLIDCVDSGIGWAFIVMPCWNSKIMDIFVWQVNDYLETAIHAFVGLAFMHEHRVFHRDISYSNITNNHIGNWEQTDFTPFPSISTFDYRVAFIDFGLATQFHKDTPMADCTANDWRGTPSTMAPEIAAYDPLVESTPYEIGPGDVFALASALLRELQEETTKRSFLDYSNESESIVAPPFYEGVYAQRVLLELIPAYQRVMDAARSVDPKLRPTASEALD</sequence>
<dbReference type="EMBL" id="SGPM01000062">
    <property type="protein sequence ID" value="THH30955.1"/>
    <property type="molecule type" value="Genomic_DNA"/>
</dbReference>
<dbReference type="GO" id="GO:0004672">
    <property type="term" value="F:protein kinase activity"/>
    <property type="evidence" value="ECO:0007669"/>
    <property type="project" value="InterPro"/>
</dbReference>
<dbReference type="PROSITE" id="PS50011">
    <property type="entry name" value="PROTEIN_KINASE_DOM"/>
    <property type="match status" value="1"/>
</dbReference>
<dbReference type="PANTHER" id="PTHR44167">
    <property type="entry name" value="OVARIAN-SPECIFIC SERINE/THREONINE-PROTEIN KINASE LOK-RELATED"/>
    <property type="match status" value="1"/>
</dbReference>
<dbReference type="InterPro" id="IPR000719">
    <property type="entry name" value="Prot_kinase_dom"/>
</dbReference>
<keyword evidence="3" id="KW-1185">Reference proteome</keyword>
<accession>A0A4S4MYA2</accession>
<dbReference type="InterPro" id="IPR011009">
    <property type="entry name" value="Kinase-like_dom_sf"/>
</dbReference>
<dbReference type="SMART" id="SM00220">
    <property type="entry name" value="S_TKc"/>
    <property type="match status" value="1"/>
</dbReference>
<evidence type="ECO:0000313" key="2">
    <source>
        <dbReference type="EMBL" id="THH30955.1"/>
    </source>
</evidence>
<dbReference type="GO" id="GO:0005524">
    <property type="term" value="F:ATP binding"/>
    <property type="evidence" value="ECO:0007669"/>
    <property type="project" value="InterPro"/>
</dbReference>
<reference evidence="2 3" key="1">
    <citation type="submission" date="2019-02" db="EMBL/GenBank/DDBJ databases">
        <title>Genome sequencing of the rare red list fungi Antrodiella citrinella (Flaviporus citrinellus).</title>
        <authorList>
            <person name="Buettner E."/>
            <person name="Kellner H."/>
        </authorList>
    </citation>
    <scope>NUCLEOTIDE SEQUENCE [LARGE SCALE GENOMIC DNA]</scope>
    <source>
        <strain evidence="2 3">DSM 108506</strain>
    </source>
</reference>
<evidence type="ECO:0000259" key="1">
    <source>
        <dbReference type="PROSITE" id="PS50011"/>
    </source>
</evidence>
<name>A0A4S4MYA2_9APHY</name>
<gene>
    <name evidence="2" type="ORF">EUX98_g3230</name>
</gene>
<organism evidence="2 3">
    <name type="scientific">Antrodiella citrinella</name>
    <dbReference type="NCBI Taxonomy" id="2447956"/>
    <lineage>
        <taxon>Eukaryota</taxon>
        <taxon>Fungi</taxon>
        <taxon>Dikarya</taxon>
        <taxon>Basidiomycota</taxon>
        <taxon>Agaricomycotina</taxon>
        <taxon>Agaricomycetes</taxon>
        <taxon>Polyporales</taxon>
        <taxon>Steccherinaceae</taxon>
        <taxon>Antrodiella</taxon>
    </lineage>
</organism>
<dbReference type="Proteomes" id="UP000308730">
    <property type="component" value="Unassembled WGS sequence"/>
</dbReference>
<feature type="domain" description="Protein kinase" evidence="1">
    <location>
        <begin position="66"/>
        <end position="346"/>
    </location>
</feature>
<dbReference type="PANTHER" id="PTHR44167:SF24">
    <property type="entry name" value="SERINE_THREONINE-PROTEIN KINASE CHK2"/>
    <property type="match status" value="1"/>
</dbReference>
<protein>
    <recommendedName>
        <fullName evidence="1">Protein kinase domain-containing protein</fullName>
    </recommendedName>
</protein>
<dbReference type="Gene3D" id="1.10.510.10">
    <property type="entry name" value="Transferase(Phosphotransferase) domain 1"/>
    <property type="match status" value="1"/>
</dbReference>
<dbReference type="SUPFAM" id="SSF56112">
    <property type="entry name" value="Protein kinase-like (PK-like)"/>
    <property type="match status" value="1"/>
</dbReference>
<dbReference type="OrthoDB" id="2747361at2759"/>
<dbReference type="AlphaFoldDB" id="A0A4S4MYA2"/>
<evidence type="ECO:0000313" key="3">
    <source>
        <dbReference type="Proteomes" id="UP000308730"/>
    </source>
</evidence>
<dbReference type="Pfam" id="PF00069">
    <property type="entry name" value="Pkinase"/>
    <property type="match status" value="1"/>
</dbReference>